<proteinExistence type="predicted"/>
<reference evidence="1" key="1">
    <citation type="submission" date="2020-02" db="EMBL/GenBank/DDBJ databases">
        <authorList>
            <person name="Meier V. D."/>
        </authorList>
    </citation>
    <scope>NUCLEOTIDE SEQUENCE</scope>
    <source>
        <strain evidence="1">AVDCRST_MAG18</strain>
    </source>
</reference>
<dbReference type="AlphaFoldDB" id="A0A6J4VXH5"/>
<dbReference type="InterPro" id="IPR029060">
    <property type="entry name" value="PIN-like_dom_sf"/>
</dbReference>
<accession>A0A6J4VXH5</accession>
<dbReference type="EMBL" id="CADCWN010000309">
    <property type="protein sequence ID" value="CAA9586117.1"/>
    <property type="molecule type" value="Genomic_DNA"/>
</dbReference>
<dbReference type="SUPFAM" id="SSF88723">
    <property type="entry name" value="PIN domain-like"/>
    <property type="match status" value="1"/>
</dbReference>
<evidence type="ECO:0008006" key="2">
    <source>
        <dbReference type="Google" id="ProtNLM"/>
    </source>
</evidence>
<name>A0A6J4VXH5_9BACT</name>
<gene>
    <name evidence="1" type="ORF">AVDCRST_MAG18-3864</name>
</gene>
<evidence type="ECO:0000313" key="1">
    <source>
        <dbReference type="EMBL" id="CAA9586117.1"/>
    </source>
</evidence>
<sequence length="141" mass="14716">MATVSASGAAAGRLILDTGGLLAWAIGEQRAREAVLRAVHRGMPIVVPTVVIARVIRGGPRDAPINQALKQIQQFPVVTPLLARQAGVLLGATETTDVVDAVVVAEALRQLPATILTSDPADIRRLAISTSAHARVQILPV</sequence>
<organism evidence="1">
    <name type="scientific">uncultured Thermomicrobiales bacterium</name>
    <dbReference type="NCBI Taxonomy" id="1645740"/>
    <lineage>
        <taxon>Bacteria</taxon>
        <taxon>Pseudomonadati</taxon>
        <taxon>Thermomicrobiota</taxon>
        <taxon>Thermomicrobia</taxon>
        <taxon>Thermomicrobiales</taxon>
        <taxon>environmental samples</taxon>
    </lineage>
</organism>
<protein>
    <recommendedName>
        <fullName evidence="2">PIN domain-containing protein</fullName>
    </recommendedName>
</protein>